<dbReference type="Proteomes" id="UP000663882">
    <property type="component" value="Unassembled WGS sequence"/>
</dbReference>
<accession>A0A815M9Z1</accession>
<dbReference type="AlphaFoldDB" id="A0A815M9Z1"/>
<dbReference type="InterPro" id="IPR036318">
    <property type="entry name" value="FAD-bd_PCMH-like_sf"/>
</dbReference>
<dbReference type="Proteomes" id="UP000663823">
    <property type="component" value="Unassembled WGS sequence"/>
</dbReference>
<evidence type="ECO:0000313" key="3">
    <source>
        <dbReference type="EMBL" id="CAF3794915.1"/>
    </source>
</evidence>
<dbReference type="EMBL" id="CAJNOU010003854">
    <property type="protein sequence ID" value="CAF1413640.1"/>
    <property type="molecule type" value="Genomic_DNA"/>
</dbReference>
<dbReference type="InterPro" id="IPR016169">
    <property type="entry name" value="FAD-bd_PCMH_sub2"/>
</dbReference>
<evidence type="ECO:0000313" key="5">
    <source>
        <dbReference type="Proteomes" id="UP000663889"/>
    </source>
</evidence>
<dbReference type="EMBL" id="CAJOBE010008657">
    <property type="protein sequence ID" value="CAF4066457.1"/>
    <property type="molecule type" value="Genomic_DNA"/>
</dbReference>
<dbReference type="OrthoDB" id="10596443at2759"/>
<evidence type="ECO:0000313" key="2">
    <source>
        <dbReference type="EMBL" id="CAF1413640.1"/>
    </source>
</evidence>
<dbReference type="EMBL" id="CAJNOO010002919">
    <property type="protein sequence ID" value="CAF1306551.1"/>
    <property type="molecule type" value="Genomic_DNA"/>
</dbReference>
<name>A0A815M9Z1_9BILA</name>
<reference evidence="2" key="1">
    <citation type="submission" date="2021-02" db="EMBL/GenBank/DDBJ databases">
        <authorList>
            <person name="Nowell W R."/>
        </authorList>
    </citation>
    <scope>NUCLEOTIDE SEQUENCE</scope>
</reference>
<dbReference type="SUPFAM" id="SSF56176">
    <property type="entry name" value="FAD-binding/transporter-associated domain-like"/>
    <property type="match status" value="1"/>
</dbReference>
<sequence length="48" mass="4911">MVHVQGGILIEDLNKQLASPKFNLALPTQGAQTSVSLAGALSTCTKGT</sequence>
<proteinExistence type="predicted"/>
<gene>
    <name evidence="4" type="ORF">FNK824_LOCUS29560</name>
    <name evidence="3" type="ORF">OTI717_LOCUS17936</name>
    <name evidence="1" type="ORF">RFH988_LOCUS30013</name>
    <name evidence="2" type="ORF">SEV965_LOCUS31972</name>
</gene>
<evidence type="ECO:0000313" key="1">
    <source>
        <dbReference type="EMBL" id="CAF1306551.1"/>
    </source>
</evidence>
<dbReference type="Proteomes" id="UP000663874">
    <property type="component" value="Unassembled WGS sequence"/>
</dbReference>
<dbReference type="GO" id="GO:0050660">
    <property type="term" value="F:flavin adenine dinucleotide binding"/>
    <property type="evidence" value="ECO:0007669"/>
    <property type="project" value="InterPro"/>
</dbReference>
<protein>
    <submittedName>
        <fullName evidence="2">Uncharacterized protein</fullName>
    </submittedName>
</protein>
<feature type="non-terminal residue" evidence="2">
    <location>
        <position position="48"/>
    </location>
</feature>
<evidence type="ECO:0000313" key="4">
    <source>
        <dbReference type="EMBL" id="CAF4066457.1"/>
    </source>
</evidence>
<organism evidence="2 5">
    <name type="scientific">Rotaria sordida</name>
    <dbReference type="NCBI Taxonomy" id="392033"/>
    <lineage>
        <taxon>Eukaryota</taxon>
        <taxon>Metazoa</taxon>
        <taxon>Spiralia</taxon>
        <taxon>Gnathifera</taxon>
        <taxon>Rotifera</taxon>
        <taxon>Eurotatoria</taxon>
        <taxon>Bdelloidea</taxon>
        <taxon>Philodinida</taxon>
        <taxon>Philodinidae</taxon>
        <taxon>Rotaria</taxon>
    </lineage>
</organism>
<comment type="caution">
    <text evidence="2">The sequence shown here is derived from an EMBL/GenBank/DDBJ whole genome shotgun (WGS) entry which is preliminary data.</text>
</comment>
<dbReference type="Gene3D" id="3.30.465.10">
    <property type="match status" value="1"/>
</dbReference>
<dbReference type="EMBL" id="CAJOAX010002420">
    <property type="protein sequence ID" value="CAF3794915.1"/>
    <property type="molecule type" value="Genomic_DNA"/>
</dbReference>
<dbReference type="Proteomes" id="UP000663889">
    <property type="component" value="Unassembled WGS sequence"/>
</dbReference>